<evidence type="ECO:0000259" key="4">
    <source>
        <dbReference type="Pfam" id="PF00155"/>
    </source>
</evidence>
<sequence length="339" mass="37980">MLFGHGDDIATCEVPIVGNFSSNVWYDGYVADLQNVVSEALTDITSYPEPDARSLRMLLAEVNGVALPNVLVSNGAIEAIYLIAQAWRKSRSLVVVPTFSEYEDACRIHEHELLFLNEDDFVGVIPDVADMVWICNPNNPTGRVWTRNQLLQLLEANPDKLFVIDQSYATFCTEELLHATDVLDYSNLIIIGSLTKCYAIPGIRVGYVVSAADNVAQLLQVRIPWSVNTIAVAVAKHFIVNGDKYPLPLVRWLTQKEQLCEQLAAIDFVEVLPSETPFFLLRLKRGNAAQLKQYLIKEYGLLIRNASNFRGLNASYVRISPQDDAINQKLVNALKQWKP</sequence>
<dbReference type="OrthoDB" id="9813612at2"/>
<proteinExistence type="inferred from homology"/>
<dbReference type="Proteomes" id="UP000294830">
    <property type="component" value="Unassembled WGS sequence"/>
</dbReference>
<dbReference type="Gene3D" id="3.40.640.10">
    <property type="entry name" value="Type I PLP-dependent aspartate aminotransferase-like (Major domain)"/>
    <property type="match status" value="1"/>
</dbReference>
<evidence type="ECO:0000256" key="3">
    <source>
        <dbReference type="RuleBase" id="RU000481"/>
    </source>
</evidence>
<dbReference type="GO" id="GO:0008483">
    <property type="term" value="F:transaminase activity"/>
    <property type="evidence" value="ECO:0007669"/>
    <property type="project" value="UniProtKB-KW"/>
</dbReference>
<gene>
    <name evidence="5" type="ORF">CLV25_11482</name>
</gene>
<dbReference type="CDD" id="cd00609">
    <property type="entry name" value="AAT_like"/>
    <property type="match status" value="1"/>
</dbReference>
<keyword evidence="3" id="KW-0032">Aminotransferase</keyword>
<dbReference type="PANTHER" id="PTHR42885:SF1">
    <property type="entry name" value="THREONINE-PHOSPHATE DECARBOXYLASE"/>
    <property type="match status" value="1"/>
</dbReference>
<name>A0A4R2EAD1_9BACT</name>
<dbReference type="EMBL" id="SLWB01000014">
    <property type="protein sequence ID" value="TCN63926.1"/>
    <property type="molecule type" value="Genomic_DNA"/>
</dbReference>
<dbReference type="Pfam" id="PF00155">
    <property type="entry name" value="Aminotran_1_2"/>
    <property type="match status" value="1"/>
</dbReference>
<evidence type="ECO:0000256" key="2">
    <source>
        <dbReference type="ARBA" id="ARBA00022898"/>
    </source>
</evidence>
<keyword evidence="2" id="KW-0663">Pyridoxal phosphate</keyword>
<comment type="caution">
    <text evidence="5">The sequence shown here is derived from an EMBL/GenBank/DDBJ whole genome shotgun (WGS) entry which is preliminary data.</text>
</comment>
<comment type="similarity">
    <text evidence="3">Belongs to the class-I pyridoxal-phosphate-dependent aminotransferase family.</text>
</comment>
<dbReference type="RefSeq" id="WP_131840076.1">
    <property type="nucleotide sequence ID" value="NZ_SLWB01000014.1"/>
</dbReference>
<dbReference type="Gene3D" id="3.90.1150.10">
    <property type="entry name" value="Aspartate Aminotransferase, domain 1"/>
    <property type="match status" value="1"/>
</dbReference>
<feature type="domain" description="Aminotransferase class I/classII large" evidence="4">
    <location>
        <begin position="39"/>
        <end position="334"/>
    </location>
</feature>
<dbReference type="EC" id="2.6.1.-" evidence="3"/>
<organism evidence="5 6">
    <name type="scientific">Acetobacteroides hydrogenigenes</name>
    <dbReference type="NCBI Taxonomy" id="979970"/>
    <lineage>
        <taxon>Bacteria</taxon>
        <taxon>Pseudomonadati</taxon>
        <taxon>Bacteroidota</taxon>
        <taxon>Bacteroidia</taxon>
        <taxon>Bacteroidales</taxon>
        <taxon>Rikenellaceae</taxon>
        <taxon>Acetobacteroides</taxon>
    </lineage>
</organism>
<protein>
    <recommendedName>
        <fullName evidence="3">Aminotransferase</fullName>
        <ecNumber evidence="3">2.6.1.-</ecNumber>
    </recommendedName>
</protein>
<evidence type="ECO:0000256" key="1">
    <source>
        <dbReference type="ARBA" id="ARBA00001933"/>
    </source>
</evidence>
<dbReference type="InterPro" id="IPR015424">
    <property type="entry name" value="PyrdxlP-dep_Trfase"/>
</dbReference>
<comment type="cofactor">
    <cofactor evidence="1 3">
        <name>pyridoxal 5'-phosphate</name>
        <dbReference type="ChEBI" id="CHEBI:597326"/>
    </cofactor>
</comment>
<dbReference type="PROSITE" id="PS00105">
    <property type="entry name" value="AA_TRANSFER_CLASS_1"/>
    <property type="match status" value="1"/>
</dbReference>
<keyword evidence="3" id="KW-0808">Transferase</keyword>
<keyword evidence="6" id="KW-1185">Reference proteome</keyword>
<dbReference type="InterPro" id="IPR015422">
    <property type="entry name" value="PyrdxlP-dep_Trfase_small"/>
</dbReference>
<evidence type="ECO:0000313" key="5">
    <source>
        <dbReference type="EMBL" id="TCN63926.1"/>
    </source>
</evidence>
<dbReference type="InterPro" id="IPR004838">
    <property type="entry name" value="NHTrfase_class1_PyrdxlP-BS"/>
</dbReference>
<dbReference type="PANTHER" id="PTHR42885">
    <property type="entry name" value="HISTIDINOL-PHOSPHATE AMINOTRANSFERASE-RELATED"/>
    <property type="match status" value="1"/>
</dbReference>
<dbReference type="AlphaFoldDB" id="A0A4R2EAD1"/>
<reference evidence="5 6" key="1">
    <citation type="submission" date="2019-03" db="EMBL/GenBank/DDBJ databases">
        <title>Genomic Encyclopedia of Archaeal and Bacterial Type Strains, Phase II (KMG-II): from individual species to whole genera.</title>
        <authorList>
            <person name="Goeker M."/>
        </authorList>
    </citation>
    <scope>NUCLEOTIDE SEQUENCE [LARGE SCALE GENOMIC DNA]</scope>
    <source>
        <strain evidence="5 6">RL-C</strain>
    </source>
</reference>
<dbReference type="InterPro" id="IPR015421">
    <property type="entry name" value="PyrdxlP-dep_Trfase_major"/>
</dbReference>
<dbReference type="InterPro" id="IPR004839">
    <property type="entry name" value="Aminotransferase_I/II_large"/>
</dbReference>
<accession>A0A4R2EAD1</accession>
<evidence type="ECO:0000313" key="6">
    <source>
        <dbReference type="Proteomes" id="UP000294830"/>
    </source>
</evidence>
<dbReference type="GO" id="GO:0030170">
    <property type="term" value="F:pyridoxal phosphate binding"/>
    <property type="evidence" value="ECO:0007669"/>
    <property type="project" value="InterPro"/>
</dbReference>
<dbReference type="SUPFAM" id="SSF53383">
    <property type="entry name" value="PLP-dependent transferases"/>
    <property type="match status" value="1"/>
</dbReference>